<dbReference type="Proteomes" id="UP001163046">
    <property type="component" value="Unassembled WGS sequence"/>
</dbReference>
<evidence type="ECO:0000256" key="5">
    <source>
        <dbReference type="ARBA" id="ARBA00023306"/>
    </source>
</evidence>
<reference evidence="7" key="1">
    <citation type="submission" date="2023-01" db="EMBL/GenBank/DDBJ databases">
        <title>Genome assembly of the deep-sea coral Lophelia pertusa.</title>
        <authorList>
            <person name="Herrera S."/>
            <person name="Cordes E."/>
        </authorList>
    </citation>
    <scope>NUCLEOTIDE SEQUENCE</scope>
    <source>
        <strain evidence="7">USNM1676648</strain>
        <tissue evidence="7">Polyp</tissue>
    </source>
</reference>
<dbReference type="GO" id="GO:0019901">
    <property type="term" value="F:protein kinase binding"/>
    <property type="evidence" value="ECO:0007669"/>
    <property type="project" value="TreeGrafter"/>
</dbReference>
<evidence type="ECO:0000313" key="8">
    <source>
        <dbReference type="Proteomes" id="UP001163046"/>
    </source>
</evidence>
<dbReference type="AlphaFoldDB" id="A0A9W9YZD9"/>
<keyword evidence="4" id="KW-0498">Mitosis</keyword>
<gene>
    <name evidence="7" type="ORF">OS493_018926</name>
</gene>
<feature type="compositionally biased region" description="Polar residues" evidence="6">
    <location>
        <begin position="223"/>
        <end position="235"/>
    </location>
</feature>
<dbReference type="GO" id="GO:0051301">
    <property type="term" value="P:cell division"/>
    <property type="evidence" value="ECO:0007669"/>
    <property type="project" value="UniProtKB-KW"/>
</dbReference>
<dbReference type="OrthoDB" id="10020858at2759"/>
<evidence type="ECO:0000256" key="3">
    <source>
        <dbReference type="ARBA" id="ARBA00022618"/>
    </source>
</evidence>
<evidence type="ECO:0000256" key="1">
    <source>
        <dbReference type="ARBA" id="ARBA00010963"/>
    </source>
</evidence>
<dbReference type="GO" id="GO:0060236">
    <property type="term" value="P:regulation of mitotic spindle organization"/>
    <property type="evidence" value="ECO:0007669"/>
    <property type="project" value="TreeGrafter"/>
</dbReference>
<dbReference type="EMBL" id="MU826836">
    <property type="protein sequence ID" value="KAJ7372423.1"/>
    <property type="molecule type" value="Genomic_DNA"/>
</dbReference>
<keyword evidence="8" id="KW-1185">Reference proteome</keyword>
<feature type="region of interest" description="Disordered" evidence="6">
    <location>
        <begin position="198"/>
        <end position="271"/>
    </location>
</feature>
<evidence type="ECO:0000256" key="6">
    <source>
        <dbReference type="SAM" id="MobiDB-lite"/>
    </source>
</evidence>
<dbReference type="PANTHER" id="PTHR14728">
    <property type="entry name" value="PROTEIN AURORA BOREALIS"/>
    <property type="match status" value="1"/>
</dbReference>
<comment type="caution">
    <text evidence="7">The sequence shown here is derived from an EMBL/GenBank/DDBJ whole genome shotgun (WGS) entry which is preliminary data.</text>
</comment>
<dbReference type="GO" id="GO:0005737">
    <property type="term" value="C:cytoplasm"/>
    <property type="evidence" value="ECO:0007669"/>
    <property type="project" value="TreeGrafter"/>
</dbReference>
<protein>
    <recommendedName>
        <fullName evidence="2">Protein aurora borealis</fullName>
    </recommendedName>
</protein>
<evidence type="ECO:0000313" key="7">
    <source>
        <dbReference type="EMBL" id="KAJ7372423.1"/>
    </source>
</evidence>
<keyword evidence="5" id="KW-0131">Cell cycle</keyword>
<accession>A0A9W9YZD9</accession>
<comment type="similarity">
    <text evidence="1">Belongs to the BORA family.</text>
</comment>
<keyword evidence="3" id="KW-0132">Cell division</keyword>
<dbReference type="GO" id="GO:0005634">
    <property type="term" value="C:nucleus"/>
    <property type="evidence" value="ECO:0007669"/>
    <property type="project" value="TreeGrafter"/>
</dbReference>
<organism evidence="7 8">
    <name type="scientific">Desmophyllum pertusum</name>
    <dbReference type="NCBI Taxonomy" id="174260"/>
    <lineage>
        <taxon>Eukaryota</taxon>
        <taxon>Metazoa</taxon>
        <taxon>Cnidaria</taxon>
        <taxon>Anthozoa</taxon>
        <taxon>Hexacorallia</taxon>
        <taxon>Scleractinia</taxon>
        <taxon>Caryophylliina</taxon>
        <taxon>Caryophylliidae</taxon>
        <taxon>Desmophyllum</taxon>
    </lineage>
</organism>
<dbReference type="InterPro" id="IPR023252">
    <property type="entry name" value="Aurora_borealis_protein"/>
</dbReference>
<evidence type="ECO:0000256" key="4">
    <source>
        <dbReference type="ARBA" id="ARBA00022776"/>
    </source>
</evidence>
<name>A0A9W9YZD9_9CNID</name>
<proteinExistence type="inferred from homology"/>
<feature type="compositionally biased region" description="Polar residues" evidence="6">
    <location>
        <begin position="245"/>
        <end position="254"/>
    </location>
</feature>
<dbReference type="GO" id="GO:0007088">
    <property type="term" value="P:regulation of mitotic nuclear division"/>
    <property type="evidence" value="ECO:0007669"/>
    <property type="project" value="TreeGrafter"/>
</dbReference>
<evidence type="ECO:0000256" key="2">
    <source>
        <dbReference type="ARBA" id="ARBA00020055"/>
    </source>
</evidence>
<sequence>MVDSMSTWSSLEITRNPFDSELEERTNCPGFSPSMFCNQETPASQKNPADIEEFPNQEYSSTFEREEDEIEAQKAVDEYFSQSSIVPSPWTPNHEAKHVKFSPLPPATAYIEAESSVESSYSSPNSTGCKAKADGQYSVKRFYFVISASSQTKLSLPPDFDLQNHLDPAYYNRDGLNGSKDISLSSLRRKLFTQENKNAAEKDQLTTPTNIKSILKSPKSPVLVTSSPVSDQSTPRHAIKHRHSTASTMSSPNISPIKPLLSVPETPTSTTKPYLSLRQSFSPMECSTDVLESSGIEIMGDALPDLSPIKATPRILNSNNHIQEMDLENGMLCSVHEVST</sequence>
<dbReference type="PANTHER" id="PTHR14728:SF2">
    <property type="entry name" value="PROTEIN AURORA BOREALIS"/>
    <property type="match status" value="1"/>
</dbReference>
<dbReference type="Pfam" id="PF15280">
    <property type="entry name" value="BORA_N"/>
    <property type="match status" value="1"/>
</dbReference>